<comment type="caution">
    <text evidence="9">The sequence shown here is derived from an EMBL/GenBank/DDBJ whole genome shotgun (WGS) entry which is preliminary data.</text>
</comment>
<evidence type="ECO:0000259" key="8">
    <source>
        <dbReference type="Pfam" id="PF00933"/>
    </source>
</evidence>
<dbReference type="PROSITE" id="PS51257">
    <property type="entry name" value="PROKAR_LIPOPROTEIN"/>
    <property type="match status" value="1"/>
</dbReference>
<comment type="catalytic activity">
    <reaction evidence="1">
        <text>Hydrolysis of terminal non-reducing N-acetyl-D-hexosamine residues in N-acetyl-beta-D-hexosaminides.</text>
        <dbReference type="EC" id="3.2.1.52"/>
    </reaction>
</comment>
<accession>A0ABV8Q9V9</accession>
<dbReference type="InterPro" id="IPR036962">
    <property type="entry name" value="Glyco_hydro_3_N_sf"/>
</dbReference>
<feature type="compositionally biased region" description="Low complexity" evidence="6">
    <location>
        <begin position="36"/>
        <end position="49"/>
    </location>
</feature>
<sequence>MRPGRLVLLAAAVAVALGGCSSPSATTVHPSAVPNSAPTRATAETRTPTPTFPPSPTPTSTSVSPTQTATVTASPTASPAPGLSLAQCVGQLFMVGSPATTAASATIGDVADLGVGGVFLSGRSTAGAAVTSQVTREFQASDRSTQPLLIATDQEGGEVQVLRGPGFSDIPSAETQASMSPAALASAARAWAAELRAAGVDMDLAPVSDVIVSAQQAAANPPIGQLQREYGYGAASVLPHAEAFESGMRAGGVVPVAKHFPGLGAVTANTDFSAGVTDTTTTAASPSVAVDRSLIADGLPVVMVSSAIYSQLAPGVPAVFAQSVVTTLLRAQLGFGGVIMTDDVSAAQQLAAWSPAERAILAIGAGVDLVLVSAAPEEAPEMIAGVLSTARTTPAFAAQVESACARVVQLKERYLPPR</sequence>
<gene>
    <name evidence="9" type="ORF">ACFOYW_13785</name>
</gene>
<dbReference type="InterPro" id="IPR017853">
    <property type="entry name" value="GH"/>
</dbReference>
<keyword evidence="10" id="KW-1185">Reference proteome</keyword>
<comment type="similarity">
    <text evidence="2">Belongs to the glycosyl hydrolase 3 family.</text>
</comment>
<evidence type="ECO:0000313" key="10">
    <source>
        <dbReference type="Proteomes" id="UP001595900"/>
    </source>
</evidence>
<keyword evidence="4 9" id="KW-0378">Hydrolase</keyword>
<proteinExistence type="inferred from homology"/>
<dbReference type="SUPFAM" id="SSF51445">
    <property type="entry name" value="(Trans)glycosidases"/>
    <property type="match status" value="1"/>
</dbReference>
<dbReference type="GO" id="GO:0016787">
    <property type="term" value="F:hydrolase activity"/>
    <property type="evidence" value="ECO:0007669"/>
    <property type="project" value="UniProtKB-KW"/>
</dbReference>
<evidence type="ECO:0000256" key="5">
    <source>
        <dbReference type="ARBA" id="ARBA00023295"/>
    </source>
</evidence>
<evidence type="ECO:0000256" key="4">
    <source>
        <dbReference type="ARBA" id="ARBA00022801"/>
    </source>
</evidence>
<dbReference type="RefSeq" id="WP_390229980.1">
    <property type="nucleotide sequence ID" value="NZ_JBHSCN010000006.1"/>
</dbReference>
<evidence type="ECO:0000256" key="7">
    <source>
        <dbReference type="SAM" id="SignalP"/>
    </source>
</evidence>
<dbReference type="Gene3D" id="3.20.20.300">
    <property type="entry name" value="Glycoside hydrolase, family 3, N-terminal domain"/>
    <property type="match status" value="1"/>
</dbReference>
<feature type="region of interest" description="Disordered" evidence="6">
    <location>
        <begin position="24"/>
        <end position="79"/>
    </location>
</feature>
<feature type="compositionally biased region" description="Low complexity" evidence="6">
    <location>
        <begin position="58"/>
        <end position="79"/>
    </location>
</feature>
<name>A0ABV8Q9V9_9MICO</name>
<keyword evidence="7" id="KW-0732">Signal</keyword>
<reference evidence="10" key="1">
    <citation type="journal article" date="2019" name="Int. J. Syst. Evol. Microbiol.">
        <title>The Global Catalogue of Microorganisms (GCM) 10K type strain sequencing project: providing services to taxonomists for standard genome sequencing and annotation.</title>
        <authorList>
            <consortium name="The Broad Institute Genomics Platform"/>
            <consortium name="The Broad Institute Genome Sequencing Center for Infectious Disease"/>
            <person name="Wu L."/>
            <person name="Ma J."/>
        </authorList>
    </citation>
    <scope>NUCLEOTIDE SEQUENCE [LARGE SCALE GENOMIC DNA]</scope>
    <source>
        <strain evidence="10">CGMCC 1.10363</strain>
    </source>
</reference>
<evidence type="ECO:0000313" key="9">
    <source>
        <dbReference type="EMBL" id="MFC4244443.1"/>
    </source>
</evidence>
<evidence type="ECO:0000256" key="3">
    <source>
        <dbReference type="ARBA" id="ARBA00012663"/>
    </source>
</evidence>
<protein>
    <recommendedName>
        <fullName evidence="3">beta-N-acetylhexosaminidase</fullName>
        <ecNumber evidence="3">3.2.1.52</ecNumber>
    </recommendedName>
</protein>
<feature type="signal peptide" evidence="7">
    <location>
        <begin position="1"/>
        <end position="25"/>
    </location>
</feature>
<dbReference type="EC" id="3.2.1.52" evidence="3"/>
<evidence type="ECO:0000256" key="2">
    <source>
        <dbReference type="ARBA" id="ARBA00005336"/>
    </source>
</evidence>
<evidence type="ECO:0000256" key="1">
    <source>
        <dbReference type="ARBA" id="ARBA00001231"/>
    </source>
</evidence>
<dbReference type="InterPro" id="IPR001764">
    <property type="entry name" value="Glyco_hydro_3_N"/>
</dbReference>
<dbReference type="Proteomes" id="UP001595900">
    <property type="component" value="Unassembled WGS sequence"/>
</dbReference>
<dbReference type="EMBL" id="JBHSCN010000006">
    <property type="protein sequence ID" value="MFC4244443.1"/>
    <property type="molecule type" value="Genomic_DNA"/>
</dbReference>
<dbReference type="Pfam" id="PF00933">
    <property type="entry name" value="Glyco_hydro_3"/>
    <property type="match status" value="1"/>
</dbReference>
<dbReference type="PANTHER" id="PTHR30480">
    <property type="entry name" value="BETA-HEXOSAMINIDASE-RELATED"/>
    <property type="match status" value="1"/>
</dbReference>
<feature type="chain" id="PRO_5046241667" description="beta-N-acetylhexosaminidase" evidence="7">
    <location>
        <begin position="26"/>
        <end position="418"/>
    </location>
</feature>
<dbReference type="InterPro" id="IPR050226">
    <property type="entry name" value="NagZ_Beta-hexosaminidase"/>
</dbReference>
<dbReference type="PROSITE" id="PS00775">
    <property type="entry name" value="GLYCOSYL_HYDROL_F3"/>
    <property type="match status" value="1"/>
</dbReference>
<keyword evidence="5" id="KW-0326">Glycosidase</keyword>
<organism evidence="9 10">
    <name type="scientific">Gryllotalpicola reticulitermitis</name>
    <dbReference type="NCBI Taxonomy" id="1184153"/>
    <lineage>
        <taxon>Bacteria</taxon>
        <taxon>Bacillati</taxon>
        <taxon>Actinomycetota</taxon>
        <taxon>Actinomycetes</taxon>
        <taxon>Micrococcales</taxon>
        <taxon>Microbacteriaceae</taxon>
        <taxon>Gryllotalpicola</taxon>
    </lineage>
</organism>
<dbReference type="PANTHER" id="PTHR30480:SF13">
    <property type="entry name" value="BETA-HEXOSAMINIDASE"/>
    <property type="match status" value="1"/>
</dbReference>
<evidence type="ECO:0000256" key="6">
    <source>
        <dbReference type="SAM" id="MobiDB-lite"/>
    </source>
</evidence>
<dbReference type="InterPro" id="IPR019800">
    <property type="entry name" value="Glyco_hydro_3_AS"/>
</dbReference>
<feature type="domain" description="Glycoside hydrolase family 3 N-terminal" evidence="8">
    <location>
        <begin position="88"/>
        <end position="409"/>
    </location>
</feature>